<accession>A0A914CKS7</accession>
<feature type="region of interest" description="Disordered" evidence="1">
    <location>
        <begin position="101"/>
        <end position="135"/>
    </location>
</feature>
<dbReference type="WBParaSite" id="ACRNAN_scaffold11923.g11408.t1">
    <property type="protein sequence ID" value="ACRNAN_scaffold11923.g11408.t1"/>
    <property type="gene ID" value="ACRNAN_scaffold11923.g11408"/>
</dbReference>
<evidence type="ECO:0000256" key="1">
    <source>
        <dbReference type="SAM" id="MobiDB-lite"/>
    </source>
</evidence>
<sequence>MEKTTYEMPIESKNSNALIVIDFDNVNNTFLVQNTSNGNFCIFLPDKKLIEIGNSDFSNFPFVQRGISSSRTDIISSECKPPLLKKPEPFLDQKINNENSILFSKNPTQSSPTTTQYEHERTSTPPLPTRRNRSNKHSWFSRLRDIWSRLNMGAGGTSGPTQDTISEPFVCSAGGIWTFGGQNVAITSLDCVSAAGR</sequence>
<organism evidence="2 3">
    <name type="scientific">Acrobeloides nanus</name>
    <dbReference type="NCBI Taxonomy" id="290746"/>
    <lineage>
        <taxon>Eukaryota</taxon>
        <taxon>Metazoa</taxon>
        <taxon>Ecdysozoa</taxon>
        <taxon>Nematoda</taxon>
        <taxon>Chromadorea</taxon>
        <taxon>Rhabditida</taxon>
        <taxon>Tylenchina</taxon>
        <taxon>Cephalobomorpha</taxon>
        <taxon>Cephaloboidea</taxon>
        <taxon>Cephalobidae</taxon>
        <taxon>Acrobeloides</taxon>
    </lineage>
</organism>
<evidence type="ECO:0000313" key="2">
    <source>
        <dbReference type="Proteomes" id="UP000887540"/>
    </source>
</evidence>
<dbReference type="AlphaFoldDB" id="A0A914CKS7"/>
<reference evidence="3" key="1">
    <citation type="submission" date="2022-11" db="UniProtKB">
        <authorList>
            <consortium name="WormBaseParasite"/>
        </authorList>
    </citation>
    <scope>IDENTIFICATION</scope>
</reference>
<keyword evidence="2" id="KW-1185">Reference proteome</keyword>
<feature type="compositionally biased region" description="Polar residues" evidence="1">
    <location>
        <begin position="101"/>
        <end position="116"/>
    </location>
</feature>
<evidence type="ECO:0000313" key="3">
    <source>
        <dbReference type="WBParaSite" id="ACRNAN_scaffold11923.g11408.t1"/>
    </source>
</evidence>
<proteinExistence type="predicted"/>
<protein>
    <submittedName>
        <fullName evidence="3">Uncharacterized protein</fullName>
    </submittedName>
</protein>
<dbReference type="Proteomes" id="UP000887540">
    <property type="component" value="Unplaced"/>
</dbReference>
<name>A0A914CKS7_9BILA</name>